<keyword evidence="7" id="KW-1185">Reference proteome</keyword>
<evidence type="ECO:0000256" key="4">
    <source>
        <dbReference type="PROSITE-ProRule" id="PRU00335"/>
    </source>
</evidence>
<evidence type="ECO:0000256" key="2">
    <source>
        <dbReference type="ARBA" id="ARBA00023125"/>
    </source>
</evidence>
<evidence type="ECO:0000259" key="5">
    <source>
        <dbReference type="PROSITE" id="PS50977"/>
    </source>
</evidence>
<dbReference type="InterPro" id="IPR036271">
    <property type="entry name" value="Tet_transcr_reg_TetR-rel_C_sf"/>
</dbReference>
<dbReference type="PANTHER" id="PTHR47506">
    <property type="entry name" value="TRANSCRIPTIONAL REGULATORY PROTEIN"/>
    <property type="match status" value="1"/>
</dbReference>
<dbReference type="Pfam" id="PF00440">
    <property type="entry name" value="TetR_N"/>
    <property type="match status" value="1"/>
</dbReference>
<feature type="DNA-binding region" description="H-T-H motif" evidence="4">
    <location>
        <begin position="46"/>
        <end position="65"/>
    </location>
</feature>
<organism evidence="6 7">
    <name type="scientific">Williamsia serinedens</name>
    <dbReference type="NCBI Taxonomy" id="391736"/>
    <lineage>
        <taxon>Bacteria</taxon>
        <taxon>Bacillati</taxon>
        <taxon>Actinomycetota</taxon>
        <taxon>Actinomycetes</taxon>
        <taxon>Mycobacteriales</taxon>
        <taxon>Nocardiaceae</taxon>
        <taxon>Williamsia</taxon>
    </lineage>
</organism>
<evidence type="ECO:0000313" key="7">
    <source>
        <dbReference type="Proteomes" id="UP001205740"/>
    </source>
</evidence>
<dbReference type="Proteomes" id="UP001205740">
    <property type="component" value="Unassembled WGS sequence"/>
</dbReference>
<keyword evidence="3" id="KW-0804">Transcription</keyword>
<keyword evidence="1" id="KW-0805">Transcription regulation</keyword>
<name>A0ABT1H704_9NOCA</name>
<dbReference type="PRINTS" id="PR00455">
    <property type="entry name" value="HTHTETR"/>
</dbReference>
<dbReference type="InterPro" id="IPR009057">
    <property type="entry name" value="Homeodomain-like_sf"/>
</dbReference>
<dbReference type="EMBL" id="JAMTCG010000010">
    <property type="protein sequence ID" value="MCP2163005.1"/>
    <property type="molecule type" value="Genomic_DNA"/>
</dbReference>
<reference evidence="6 7" key="1">
    <citation type="submission" date="2022-06" db="EMBL/GenBank/DDBJ databases">
        <title>Genomic Encyclopedia of Archaeal and Bacterial Type Strains, Phase II (KMG-II): from individual species to whole genera.</title>
        <authorList>
            <person name="Goeker M."/>
        </authorList>
    </citation>
    <scope>NUCLEOTIDE SEQUENCE [LARGE SCALE GENOMIC DNA]</scope>
    <source>
        <strain evidence="6 7">DSM 45037</strain>
    </source>
</reference>
<dbReference type="RefSeq" id="WP_253656572.1">
    <property type="nucleotide sequence ID" value="NZ_BAAAOE010000007.1"/>
</dbReference>
<dbReference type="SUPFAM" id="SSF46689">
    <property type="entry name" value="Homeodomain-like"/>
    <property type="match status" value="1"/>
</dbReference>
<accession>A0ABT1H704</accession>
<dbReference type="Gene3D" id="1.10.357.10">
    <property type="entry name" value="Tetracycline Repressor, domain 2"/>
    <property type="match status" value="1"/>
</dbReference>
<evidence type="ECO:0000313" key="6">
    <source>
        <dbReference type="EMBL" id="MCP2163005.1"/>
    </source>
</evidence>
<dbReference type="InterPro" id="IPR011075">
    <property type="entry name" value="TetR_C"/>
</dbReference>
<dbReference type="InterPro" id="IPR001647">
    <property type="entry name" value="HTH_TetR"/>
</dbReference>
<dbReference type="PROSITE" id="PS50977">
    <property type="entry name" value="HTH_TETR_2"/>
    <property type="match status" value="1"/>
</dbReference>
<comment type="caution">
    <text evidence="6">The sequence shown here is derived from an EMBL/GenBank/DDBJ whole genome shotgun (WGS) entry which is preliminary data.</text>
</comment>
<dbReference type="Pfam" id="PF16925">
    <property type="entry name" value="TetR_C_13"/>
    <property type="match status" value="1"/>
</dbReference>
<feature type="domain" description="HTH tetR-type" evidence="5">
    <location>
        <begin position="23"/>
        <end position="83"/>
    </location>
</feature>
<evidence type="ECO:0000256" key="1">
    <source>
        <dbReference type="ARBA" id="ARBA00023015"/>
    </source>
</evidence>
<keyword evidence="2 4" id="KW-0238">DNA-binding</keyword>
<protein>
    <submittedName>
        <fullName evidence="6">Transcriptional regulator, TetR family</fullName>
    </submittedName>
</protein>
<sequence>MDYRHQNRGRSAPGAVTLTAKGRRTRERIVAAAARLIWERGIAATTLDDVKAAADVSSSQLYHYFTDKEGLVAAVVEYQADRLVEATTEADLSSVDNLLSWRDTVVGHAREVNAAGGCPLGALGSQIAETDPRARTLAAAGFGRWSGAIRDGLRRMSDEGHLLPGVDPDAVAITLLAALQGGLLIAQVHRDVEPLRTSLRTILELVGVTDKPG</sequence>
<evidence type="ECO:0000256" key="3">
    <source>
        <dbReference type="ARBA" id="ARBA00023163"/>
    </source>
</evidence>
<proteinExistence type="predicted"/>
<dbReference type="PANTHER" id="PTHR47506:SF3">
    <property type="entry name" value="HTH-TYPE TRANSCRIPTIONAL REGULATOR LMRA"/>
    <property type="match status" value="1"/>
</dbReference>
<gene>
    <name evidence="6" type="ORF">LX12_004218</name>
</gene>
<dbReference type="SUPFAM" id="SSF48498">
    <property type="entry name" value="Tetracyclin repressor-like, C-terminal domain"/>
    <property type="match status" value="1"/>
</dbReference>